<keyword evidence="9" id="KW-0862">Zinc</keyword>
<comment type="catalytic activity">
    <reaction evidence="1">
        <text>Hydrolyzes the link between N-acetylmuramoyl residues and L-amino acid residues in certain cell-wall glycopeptides.</text>
        <dbReference type="EC" id="3.5.1.28"/>
    </reaction>
</comment>
<comment type="cofactor">
    <cofactor evidence="2">
        <name>Zn(2+)</name>
        <dbReference type="ChEBI" id="CHEBI:29105"/>
    </cofactor>
</comment>
<protein>
    <recommendedName>
        <fullName evidence="11">1,6-anhydro-N-acetylmuramyl-L-alanine amidase AmpD</fullName>
        <ecNumber evidence="5">3.5.1.28</ecNumber>
    </recommendedName>
    <alternativeName>
        <fullName evidence="12">N-acetylmuramoyl-L-alanine amidase</fullName>
    </alternativeName>
</protein>
<evidence type="ECO:0000256" key="10">
    <source>
        <dbReference type="ARBA" id="ARBA00023316"/>
    </source>
</evidence>
<evidence type="ECO:0000256" key="2">
    <source>
        <dbReference type="ARBA" id="ARBA00001947"/>
    </source>
</evidence>
<dbReference type="SUPFAM" id="SSF55846">
    <property type="entry name" value="N-acetylmuramoyl-L-alanine amidase-like"/>
    <property type="match status" value="1"/>
</dbReference>
<evidence type="ECO:0000256" key="5">
    <source>
        <dbReference type="ARBA" id="ARBA00011901"/>
    </source>
</evidence>
<dbReference type="PANTHER" id="PTHR30417:SF4">
    <property type="entry name" value="1,6-ANHYDRO-N-ACETYLMURAMYL-L-ALANINE AMIDASE AMPD"/>
    <property type="match status" value="1"/>
</dbReference>
<keyword evidence="8 14" id="KW-0378">Hydrolase</keyword>
<dbReference type="Proteomes" id="UP000624419">
    <property type="component" value="Unassembled WGS sequence"/>
</dbReference>
<comment type="similarity">
    <text evidence="4">Belongs to the N-acetylmuramoyl-L-alanine amidase 2 family.</text>
</comment>
<sequence length="184" mass="20277">MKTYPGATQKHSPFYDERPSDAEISLLVIHNISLPPGQFNTPGIEQLFTGTLNPDDDNFYKEIAGLKVSAHCVIYRDGSIDQFVPFTQRAWHAGVSVFQGTPRCNDYAIGIEMEGTDTQPYTDAQYHALIQLSTSVCTAFPAITAGRIVGHNDIAFGRKTDPGPFFDWARYRSGLFLNAGVAGR</sequence>
<dbReference type="InterPro" id="IPR002502">
    <property type="entry name" value="Amidase_domain"/>
</dbReference>
<dbReference type="NCBIfam" id="NF008758">
    <property type="entry name" value="PRK11789.1"/>
    <property type="match status" value="1"/>
</dbReference>
<evidence type="ECO:0000256" key="11">
    <source>
        <dbReference type="ARBA" id="ARBA00039257"/>
    </source>
</evidence>
<dbReference type="PANTHER" id="PTHR30417">
    <property type="entry name" value="N-ACETYLMURAMOYL-L-ALANINE AMIDASE AMID"/>
    <property type="match status" value="1"/>
</dbReference>
<evidence type="ECO:0000313" key="14">
    <source>
        <dbReference type="EMBL" id="MBD3586090.1"/>
    </source>
</evidence>
<dbReference type="Gene3D" id="3.40.80.10">
    <property type="entry name" value="Peptidoglycan recognition protein-like"/>
    <property type="match status" value="1"/>
</dbReference>
<keyword evidence="10" id="KW-0961">Cell wall biogenesis/degradation</keyword>
<evidence type="ECO:0000256" key="12">
    <source>
        <dbReference type="ARBA" id="ARBA00042615"/>
    </source>
</evidence>
<keyword evidence="7" id="KW-0479">Metal-binding</keyword>
<evidence type="ECO:0000259" key="13">
    <source>
        <dbReference type="SMART" id="SM00644"/>
    </source>
</evidence>
<evidence type="ECO:0000256" key="9">
    <source>
        <dbReference type="ARBA" id="ARBA00022833"/>
    </source>
</evidence>
<dbReference type="SMART" id="SM00644">
    <property type="entry name" value="Ami_2"/>
    <property type="match status" value="1"/>
</dbReference>
<comment type="caution">
    <text evidence="14">The sequence shown here is derived from an EMBL/GenBank/DDBJ whole genome shotgun (WGS) entry which is preliminary data.</text>
</comment>
<gene>
    <name evidence="14" type="primary">ampD</name>
    <name evidence="14" type="ORF">HHX48_10100</name>
</gene>
<dbReference type="Pfam" id="PF01510">
    <property type="entry name" value="Amidase_2"/>
    <property type="match status" value="1"/>
</dbReference>
<dbReference type="CDD" id="cd06583">
    <property type="entry name" value="PGRP"/>
    <property type="match status" value="1"/>
</dbReference>
<dbReference type="EC" id="3.5.1.28" evidence="5"/>
<name>A0ABR8LIP7_9ALTE</name>
<dbReference type="GO" id="GO:0008745">
    <property type="term" value="F:N-acetylmuramoyl-L-alanine amidase activity"/>
    <property type="evidence" value="ECO:0007669"/>
    <property type="project" value="UniProtKB-EC"/>
</dbReference>
<organism evidence="14 15">
    <name type="scientific">Salinimonas profundi</name>
    <dbReference type="NCBI Taxonomy" id="2729140"/>
    <lineage>
        <taxon>Bacteria</taxon>
        <taxon>Pseudomonadati</taxon>
        <taxon>Pseudomonadota</taxon>
        <taxon>Gammaproteobacteria</taxon>
        <taxon>Alteromonadales</taxon>
        <taxon>Alteromonadaceae</taxon>
        <taxon>Alteromonas/Salinimonas group</taxon>
        <taxon>Salinimonas</taxon>
    </lineage>
</organism>
<dbReference type="InterPro" id="IPR036505">
    <property type="entry name" value="Amidase/PGRP_sf"/>
</dbReference>
<dbReference type="RefSeq" id="WP_191024749.1">
    <property type="nucleotide sequence ID" value="NZ_JABBXD010000005.1"/>
</dbReference>
<keyword evidence="15" id="KW-1185">Reference proteome</keyword>
<accession>A0ABR8LIP7</accession>
<evidence type="ECO:0000256" key="4">
    <source>
        <dbReference type="ARBA" id="ARBA00007553"/>
    </source>
</evidence>
<feature type="domain" description="N-acetylmuramoyl-L-alanine amidase" evidence="13">
    <location>
        <begin position="12"/>
        <end position="163"/>
    </location>
</feature>
<evidence type="ECO:0000256" key="7">
    <source>
        <dbReference type="ARBA" id="ARBA00022723"/>
    </source>
</evidence>
<comment type="subcellular location">
    <subcellularLocation>
        <location evidence="3">Cytoplasm</location>
    </subcellularLocation>
</comment>
<evidence type="ECO:0000256" key="1">
    <source>
        <dbReference type="ARBA" id="ARBA00001561"/>
    </source>
</evidence>
<dbReference type="InterPro" id="IPR051206">
    <property type="entry name" value="NAMLAA_amidase_2"/>
</dbReference>
<keyword evidence="6" id="KW-0963">Cytoplasm</keyword>
<proteinExistence type="inferred from homology"/>
<evidence type="ECO:0000313" key="15">
    <source>
        <dbReference type="Proteomes" id="UP000624419"/>
    </source>
</evidence>
<dbReference type="EMBL" id="JABBXD010000005">
    <property type="protein sequence ID" value="MBD3586090.1"/>
    <property type="molecule type" value="Genomic_DNA"/>
</dbReference>
<evidence type="ECO:0000256" key="3">
    <source>
        <dbReference type="ARBA" id="ARBA00004496"/>
    </source>
</evidence>
<reference evidence="14 15" key="1">
    <citation type="submission" date="2020-04" db="EMBL/GenBank/DDBJ databases">
        <title>Salinimonas sp. HHU 13199.</title>
        <authorList>
            <person name="Cui X."/>
            <person name="Zhang D."/>
        </authorList>
    </citation>
    <scope>NUCLEOTIDE SEQUENCE [LARGE SCALE GENOMIC DNA]</scope>
    <source>
        <strain evidence="14 15">HHU 13199</strain>
    </source>
</reference>
<evidence type="ECO:0000256" key="8">
    <source>
        <dbReference type="ARBA" id="ARBA00022801"/>
    </source>
</evidence>
<evidence type="ECO:0000256" key="6">
    <source>
        <dbReference type="ARBA" id="ARBA00022490"/>
    </source>
</evidence>